<comment type="caution">
    <text evidence="1">The sequence shown here is derived from an EMBL/GenBank/DDBJ whole genome shotgun (WGS) entry which is preliminary data.</text>
</comment>
<keyword evidence="2" id="KW-1185">Reference proteome</keyword>
<sequence>MVLDSIKALEAKIENINKLPELNKTSMSNAAIGTATADGAIYVAKAIFAPKTLPATKGDVEALKLEIQNLKFLLRAKSAN</sequence>
<protein>
    <submittedName>
        <fullName evidence="1">Uncharacterized protein</fullName>
    </submittedName>
</protein>
<proteinExistence type="predicted"/>
<reference evidence="1" key="1">
    <citation type="journal article" date="2014" name="Int. J. Syst. Evol. Microbiol.">
        <title>Complete genome sequence of Corynebacterium casei LMG S-19264T (=DSM 44701T), isolated from a smear-ripened cheese.</title>
        <authorList>
            <consortium name="US DOE Joint Genome Institute (JGI-PGF)"/>
            <person name="Walter F."/>
            <person name="Albersmeier A."/>
            <person name="Kalinowski J."/>
            <person name="Ruckert C."/>
        </authorList>
    </citation>
    <scope>NUCLEOTIDE SEQUENCE</scope>
    <source>
        <strain evidence="1">CGMCC 1.12751</strain>
    </source>
</reference>
<gene>
    <name evidence="1" type="ORF">GCM10010976_10230</name>
</gene>
<dbReference type="Proteomes" id="UP000625976">
    <property type="component" value="Unassembled WGS sequence"/>
</dbReference>
<dbReference type="AlphaFoldDB" id="A0A917LLM8"/>
<dbReference type="EMBL" id="BMFQ01000001">
    <property type="protein sequence ID" value="GGG40546.1"/>
    <property type="molecule type" value="Genomic_DNA"/>
</dbReference>
<evidence type="ECO:0000313" key="2">
    <source>
        <dbReference type="Proteomes" id="UP000625976"/>
    </source>
</evidence>
<organism evidence="1 2">
    <name type="scientific">Bizionia arctica</name>
    <dbReference type="NCBI Taxonomy" id="1495645"/>
    <lineage>
        <taxon>Bacteria</taxon>
        <taxon>Pseudomonadati</taxon>
        <taxon>Bacteroidota</taxon>
        <taxon>Flavobacteriia</taxon>
        <taxon>Flavobacteriales</taxon>
        <taxon>Flavobacteriaceae</taxon>
        <taxon>Bizionia</taxon>
    </lineage>
</organism>
<name>A0A917LLM8_9FLAO</name>
<reference evidence="1" key="2">
    <citation type="submission" date="2020-09" db="EMBL/GenBank/DDBJ databases">
        <authorList>
            <person name="Sun Q."/>
            <person name="Zhou Y."/>
        </authorList>
    </citation>
    <scope>NUCLEOTIDE SEQUENCE</scope>
    <source>
        <strain evidence="1">CGMCC 1.12751</strain>
    </source>
</reference>
<accession>A0A917LLM8</accession>
<evidence type="ECO:0000313" key="1">
    <source>
        <dbReference type="EMBL" id="GGG40546.1"/>
    </source>
</evidence>